<sequence length="227" mass="24752">MFQHSSLRPCGGEIPGGRLPGWWRERGSARLPIPATVVTVNFYPPLVLILPSFTQLFSPLSSFPSTPLFPHKSIYSTILFLLYPPHLLSTILSSQTNLLHHLLPSSPPPHLLHLSSITNQSTPPSSPSLPLLLLTFYASSHHKSTCCTPPSSPSFPSSSPSTPLFPSQTNLLLHSLPPCPSSSQTGTAYGVLLFKGRQHFRPLCLSVSRSILVSWMDRSMLVLAGID</sequence>
<evidence type="ECO:0000313" key="1">
    <source>
        <dbReference type="EMBL" id="KAK3885234.1"/>
    </source>
</evidence>
<protein>
    <submittedName>
        <fullName evidence="1">Uncharacterized protein</fullName>
    </submittedName>
</protein>
<dbReference type="Proteomes" id="UP001286313">
    <property type="component" value="Unassembled WGS sequence"/>
</dbReference>
<dbReference type="AlphaFoldDB" id="A0AAE1KUF2"/>
<accession>A0AAE1KUF2</accession>
<evidence type="ECO:0000313" key="2">
    <source>
        <dbReference type="Proteomes" id="UP001286313"/>
    </source>
</evidence>
<proteinExistence type="predicted"/>
<reference evidence="1" key="1">
    <citation type="submission" date="2023-10" db="EMBL/GenBank/DDBJ databases">
        <title>Genome assemblies of two species of porcelain crab, Petrolisthes cinctipes and Petrolisthes manimaculis (Anomura: Porcellanidae).</title>
        <authorList>
            <person name="Angst P."/>
        </authorList>
    </citation>
    <scope>NUCLEOTIDE SEQUENCE</scope>
    <source>
        <strain evidence="1">PB745_01</strain>
        <tissue evidence="1">Gill</tissue>
    </source>
</reference>
<comment type="caution">
    <text evidence="1">The sequence shown here is derived from an EMBL/GenBank/DDBJ whole genome shotgun (WGS) entry which is preliminary data.</text>
</comment>
<dbReference type="EMBL" id="JAWQEG010000819">
    <property type="protein sequence ID" value="KAK3885234.1"/>
    <property type="molecule type" value="Genomic_DNA"/>
</dbReference>
<gene>
    <name evidence="1" type="ORF">Pcinc_010535</name>
</gene>
<organism evidence="1 2">
    <name type="scientific">Petrolisthes cinctipes</name>
    <name type="common">Flat porcelain crab</name>
    <dbReference type="NCBI Taxonomy" id="88211"/>
    <lineage>
        <taxon>Eukaryota</taxon>
        <taxon>Metazoa</taxon>
        <taxon>Ecdysozoa</taxon>
        <taxon>Arthropoda</taxon>
        <taxon>Crustacea</taxon>
        <taxon>Multicrustacea</taxon>
        <taxon>Malacostraca</taxon>
        <taxon>Eumalacostraca</taxon>
        <taxon>Eucarida</taxon>
        <taxon>Decapoda</taxon>
        <taxon>Pleocyemata</taxon>
        <taxon>Anomura</taxon>
        <taxon>Galatheoidea</taxon>
        <taxon>Porcellanidae</taxon>
        <taxon>Petrolisthes</taxon>
    </lineage>
</organism>
<name>A0AAE1KUF2_PETCI</name>
<keyword evidence="2" id="KW-1185">Reference proteome</keyword>